<protein>
    <recommendedName>
        <fullName evidence="4">Outer membrane protein beta-barrel domain-containing protein</fullName>
    </recommendedName>
</protein>
<dbReference type="RefSeq" id="WP_308348376.1">
    <property type="nucleotide sequence ID" value="NZ_CP129971.1"/>
</dbReference>
<proteinExistence type="predicted"/>
<sequence length="182" mass="20585">MKKFKSLIFAVLIFMTTYEMTAQIYAGGGFVYSSLSQQGLDDVTGFGIDIQKEFTHEGGKFSLNPTVHITVLNSNIFREFNAFYANTISFAPSVGYKILEGNRISITPFASPFIGWLTGYRNEDVFFDAGFRNEIIYGLEFGLEIKVALYENLELKLNPITFQIGDNDFRQGMISVLFRLSK</sequence>
<evidence type="ECO:0000313" key="3">
    <source>
        <dbReference type="Proteomes" id="UP001230496"/>
    </source>
</evidence>
<gene>
    <name evidence="2" type="ORF">QYS49_37985</name>
</gene>
<dbReference type="Proteomes" id="UP001230496">
    <property type="component" value="Chromosome"/>
</dbReference>
<dbReference type="AlphaFoldDB" id="A0AA51NAF7"/>
<keyword evidence="3" id="KW-1185">Reference proteome</keyword>
<evidence type="ECO:0008006" key="4">
    <source>
        <dbReference type="Google" id="ProtNLM"/>
    </source>
</evidence>
<feature type="chain" id="PRO_5041297360" description="Outer membrane protein beta-barrel domain-containing protein" evidence="1">
    <location>
        <begin position="22"/>
        <end position="182"/>
    </location>
</feature>
<feature type="signal peptide" evidence="1">
    <location>
        <begin position="1"/>
        <end position="21"/>
    </location>
</feature>
<dbReference type="KEGG" id="msaa:QYS49_37985"/>
<accession>A0AA51NAF7</accession>
<evidence type="ECO:0000256" key="1">
    <source>
        <dbReference type="SAM" id="SignalP"/>
    </source>
</evidence>
<reference evidence="2 3" key="1">
    <citation type="submission" date="2023-08" db="EMBL/GenBank/DDBJ databases">
        <title>Comparative genomics and taxonomic characterization of three novel marine species of genus Marivirga.</title>
        <authorList>
            <person name="Muhammad N."/>
            <person name="Kim S.-G."/>
        </authorList>
    </citation>
    <scope>NUCLEOTIDE SEQUENCE [LARGE SCALE GENOMIC DNA]</scope>
    <source>
        <strain evidence="2 3">BDSF4-3</strain>
    </source>
</reference>
<dbReference type="EMBL" id="CP129971">
    <property type="protein sequence ID" value="WMN11330.1"/>
    <property type="molecule type" value="Genomic_DNA"/>
</dbReference>
<organism evidence="2 3">
    <name type="scientific">Marivirga salinarum</name>
    <dbReference type="NCBI Taxonomy" id="3059078"/>
    <lineage>
        <taxon>Bacteria</taxon>
        <taxon>Pseudomonadati</taxon>
        <taxon>Bacteroidota</taxon>
        <taxon>Cytophagia</taxon>
        <taxon>Cytophagales</taxon>
        <taxon>Marivirgaceae</taxon>
        <taxon>Marivirga</taxon>
    </lineage>
</organism>
<keyword evidence="1" id="KW-0732">Signal</keyword>
<evidence type="ECO:0000313" key="2">
    <source>
        <dbReference type="EMBL" id="WMN11330.1"/>
    </source>
</evidence>
<name>A0AA51NAF7_9BACT</name>